<dbReference type="InterPro" id="IPR000182">
    <property type="entry name" value="GNAT_dom"/>
</dbReference>
<evidence type="ECO:0000313" key="2">
    <source>
        <dbReference type="EMBL" id="GMI35790.1"/>
    </source>
</evidence>
<dbReference type="PROSITE" id="PS51186">
    <property type="entry name" value="GNAT"/>
    <property type="match status" value="1"/>
</dbReference>
<accession>A0A9W7L6A9</accession>
<gene>
    <name evidence="2" type="ORF">TrCOL_g10776</name>
</gene>
<dbReference type="EMBL" id="BRYA01000926">
    <property type="protein sequence ID" value="GMI35790.1"/>
    <property type="molecule type" value="Genomic_DNA"/>
</dbReference>
<dbReference type="OrthoDB" id="188254at2759"/>
<comment type="caution">
    <text evidence="2">The sequence shown here is derived from an EMBL/GenBank/DDBJ whole genome shotgun (WGS) entry which is preliminary data.</text>
</comment>
<organism evidence="2 3">
    <name type="scientific">Triparma columacea</name>
    <dbReference type="NCBI Taxonomy" id="722753"/>
    <lineage>
        <taxon>Eukaryota</taxon>
        <taxon>Sar</taxon>
        <taxon>Stramenopiles</taxon>
        <taxon>Ochrophyta</taxon>
        <taxon>Bolidophyceae</taxon>
        <taxon>Parmales</taxon>
        <taxon>Triparmaceae</taxon>
        <taxon>Triparma</taxon>
    </lineage>
</organism>
<evidence type="ECO:0000313" key="3">
    <source>
        <dbReference type="Proteomes" id="UP001165065"/>
    </source>
</evidence>
<sequence length="263" mass="29346">MGCCATSPLNPDLPVRLPGNIKRLNTNSDPALLKQVEDVMTKSFTGSTTHSPEGGLAWCFDPDGSVDDDYSKPLKAPPSKEREAVMRFVIKFSMAISAKHNSLFALFEEDEYGKATDVVVGASALLPPNNSNLHDPGICEFISLGLTSPPPEVMQPRMDKVLSPAMKEGHKKWAHDPHWYVFCFAMDAEKQGKGYGRKLMEFICSIADATELPLYLETHGPRNRRFYENNGYEVKEGKNLKWKEDKPLDKHGGCLMMVRSPKK</sequence>
<dbReference type="PANTHER" id="PTHR42791:SF1">
    <property type="entry name" value="N-ACETYLTRANSFERASE DOMAIN-CONTAINING PROTEIN"/>
    <property type="match status" value="1"/>
</dbReference>
<dbReference type="Gene3D" id="3.40.630.30">
    <property type="match status" value="1"/>
</dbReference>
<name>A0A9W7L6A9_9STRA</name>
<dbReference type="InterPro" id="IPR052523">
    <property type="entry name" value="Trichothecene_AcTrans"/>
</dbReference>
<dbReference type="InterPro" id="IPR016181">
    <property type="entry name" value="Acyl_CoA_acyltransferase"/>
</dbReference>
<proteinExistence type="predicted"/>
<dbReference type="SUPFAM" id="SSF55729">
    <property type="entry name" value="Acyl-CoA N-acyltransferases (Nat)"/>
    <property type="match status" value="1"/>
</dbReference>
<feature type="domain" description="N-acetyltransferase" evidence="1">
    <location>
        <begin position="173"/>
        <end position="249"/>
    </location>
</feature>
<dbReference type="Proteomes" id="UP001165065">
    <property type="component" value="Unassembled WGS sequence"/>
</dbReference>
<dbReference type="GO" id="GO:0016747">
    <property type="term" value="F:acyltransferase activity, transferring groups other than amino-acyl groups"/>
    <property type="evidence" value="ECO:0007669"/>
    <property type="project" value="InterPro"/>
</dbReference>
<dbReference type="AlphaFoldDB" id="A0A9W7L6A9"/>
<protein>
    <recommendedName>
        <fullName evidence="1">N-acetyltransferase domain-containing protein</fullName>
    </recommendedName>
</protein>
<evidence type="ECO:0000259" key="1">
    <source>
        <dbReference type="PROSITE" id="PS51186"/>
    </source>
</evidence>
<dbReference type="PANTHER" id="PTHR42791">
    <property type="entry name" value="GNAT FAMILY ACETYLTRANSFERASE"/>
    <property type="match status" value="1"/>
</dbReference>
<keyword evidence="3" id="KW-1185">Reference proteome</keyword>
<dbReference type="Pfam" id="PF13508">
    <property type="entry name" value="Acetyltransf_7"/>
    <property type="match status" value="1"/>
</dbReference>
<reference evidence="3" key="1">
    <citation type="journal article" date="2023" name="Commun. Biol.">
        <title>Genome analysis of Parmales, the sister group of diatoms, reveals the evolutionary specialization of diatoms from phago-mixotrophs to photoautotrophs.</title>
        <authorList>
            <person name="Ban H."/>
            <person name="Sato S."/>
            <person name="Yoshikawa S."/>
            <person name="Yamada K."/>
            <person name="Nakamura Y."/>
            <person name="Ichinomiya M."/>
            <person name="Sato N."/>
            <person name="Blanc-Mathieu R."/>
            <person name="Endo H."/>
            <person name="Kuwata A."/>
            <person name="Ogata H."/>
        </authorList>
    </citation>
    <scope>NUCLEOTIDE SEQUENCE [LARGE SCALE GENOMIC DNA]</scope>
</reference>
<dbReference type="CDD" id="cd04301">
    <property type="entry name" value="NAT_SF"/>
    <property type="match status" value="1"/>
</dbReference>